<dbReference type="GO" id="GO:0005524">
    <property type="term" value="F:ATP binding"/>
    <property type="evidence" value="ECO:0007669"/>
    <property type="project" value="UniProtKB-KW"/>
</dbReference>
<evidence type="ECO:0000256" key="1">
    <source>
        <dbReference type="ARBA" id="ARBA00022741"/>
    </source>
</evidence>
<gene>
    <name evidence="5" type="ORF">FHR37_002857</name>
    <name evidence="6" type="ORF">SAMN05421678_106257</name>
</gene>
<reference evidence="5 8" key="2">
    <citation type="submission" date="2020-07" db="EMBL/GenBank/DDBJ databases">
        <title>Sequencing the genomes of 1000 actinobacteria strains.</title>
        <authorList>
            <person name="Klenk H.-P."/>
        </authorList>
    </citation>
    <scope>NUCLEOTIDE SEQUENCE [LARGE SCALE GENOMIC DNA]</scope>
    <source>
        <strain evidence="5 8">DSM 45117</strain>
    </source>
</reference>
<dbReference type="GO" id="GO:0003677">
    <property type="term" value="F:DNA binding"/>
    <property type="evidence" value="ECO:0007669"/>
    <property type="project" value="TreeGrafter"/>
</dbReference>
<dbReference type="InterPro" id="IPR001650">
    <property type="entry name" value="Helicase_C-like"/>
</dbReference>
<name>A0A1I2SSQ8_9ACTN</name>
<evidence type="ECO:0000259" key="4">
    <source>
        <dbReference type="PROSITE" id="PS51194"/>
    </source>
</evidence>
<evidence type="ECO:0000313" key="6">
    <source>
        <dbReference type="EMBL" id="SFG53176.1"/>
    </source>
</evidence>
<dbReference type="GO" id="GO:0016887">
    <property type="term" value="F:ATP hydrolysis activity"/>
    <property type="evidence" value="ECO:0007669"/>
    <property type="project" value="TreeGrafter"/>
</dbReference>
<dbReference type="SMART" id="SM00490">
    <property type="entry name" value="HELICc"/>
    <property type="match status" value="1"/>
</dbReference>
<sequence length="1741" mass="193975">MDVFEVHERMISDYRDFTSGFVEVRDERIKAFVDQQFEDGVQWPDPWVGLNPSFATGGAVPDLVAEGLLHPEAARIFRRKEHAEDAGRDPIVLHRHQREAVEIARTGASYVLTTGTGSGKSLSYIVPIVDSVLRERANGDRHPGVKAIVVYPMNALANSQVEELSKFLRYGYPDGQEPVTFARYTGQEAQDERRRILADPPDILLTNYVMLELVLTRPDERNQLVRAAQGLRFLALDELHTYRGRQGADVAMLIRRLRDECAADDLQVIGTSATMSSGGTVEDRSRVVAGVATRLFGTEVRPEHVVGETLVRATPEGADDGQLLGASVVQNQVQQARDFATFTSDPLASWIETTFGLTVEEGTERLVRRAPVTIPMAAAMLANLTGREEQSCQQALQNVLREGSGVRHPDSGRPVFAFRLHQFLSKGDTVYVSLEPEASRHITGTYQVRVPGAPEKALLPLGFCRECGQEYLVVARTTADAHDTFVSRRDADASGGDSVTGYLYISSDLPWPEDPLSSGRLPEPWLATDPATDRVEIIDSKRKYLPTKVYLRPDGTVDNTRTGLVAWFVSTPFAFCMRCGVAYEQVRGNDFGKLATLDAEGRSSAVSLLSASIVTALKSLPESQLPTRARKLLTFVDNRQDASLQAGHLNDFVQVSQLRAALHAALLAAGTEGLTHEALGDTVTRTLNLSTHDFAQAPEAKFGAKKDAERALRAMVEYQLYVDLQRGWRVTMPNLEQTGLLRIAYRDLPELAADEESWQGTYLLDKISPAQRQELCQILLDELRRVRAIDVDCLTDEGFDRLKRLTRAHLIEPWSVGEDDRVVEAGVAIPRPARAGGRRGVLAVSGRGAFGKYLRRDAAGLPNSAGLTSEDSSRVILDLFCVLKQAGILTRYDAADGAEYRINAGTLRWLPGDGRNGAIDPLRKSFSGEETARVNPFFRDLYRDLARRYAGLVAREHTAQVPQPKRLEREQQFRAGDLPLLYCSPTMELGVDISDLNAVALRNVPPTPANYAQRSGRAGRSGQQALVLTYCSTGNAHDSYWFRRSREMVAGSVIAPRLDLTNQDLIRSHVHAIWLAETNESMKSSITDLVEADGDAPTLHLLPNLWSAVNDPGVARRSQARAERVLEGLRATWALDSGDPGWWTNTWVHDQVKHAARAFDDAFDRWRSLYRTALQEVNEQHRLAISTTATRLARRQAERRRADARNQLTLLRNDDQEAGATDFYSYRYLASEGFLPGYSFPRLPLAAYIPARRGGKVDGDYLQRPRFVAISEFGPNSLIYHEGARYEVTRVQLPRDPGDTSGGGAVTEAAKRCEGCGYHHPVRVGLDVCENCGDRIGTTQHGLLRLQTVFTRRRERISSDEEERRKSGYELEVSYRFPDRGHSGDCLRAEAVTDTGVALELTQAEAAEIRIANVGRRRRKNPDERGFWLDLREGNWLSDKQAADTTVDAEALPDAEDIREREKVVPYVQDRRNLLVVRAAHRLPDEQAVTLRVALERAVEAEFQLEDSEIDSRELPDQDERGRFLLTEAAEGGAGVLARIIEDPGALARVARRALEIIHYEPGTGRDLHMPPGGTVRCERGCYDCLLSYGNQYEHTRINRHAIVDLLTLLTTARVEIGAGGRPREEQAEWLARLGDSSLEAKFIAWLTDTGRRLPDDAQRTLDELRVRPDFIYDLPGNPVALFIDGPHHDTATQQQRDDGAVQRLTDASWFVVRFRHDDDWSAVADRYEWLFGPGRSATPR</sequence>
<dbReference type="Proteomes" id="UP000533017">
    <property type="component" value="Unassembled WGS sequence"/>
</dbReference>
<proteinExistence type="predicted"/>
<dbReference type="Pfam" id="PF00270">
    <property type="entry name" value="DEAD"/>
    <property type="match status" value="1"/>
</dbReference>
<keyword evidence="5" id="KW-0378">Hydrolase</keyword>
<dbReference type="PROSITE" id="PS51192">
    <property type="entry name" value="HELICASE_ATP_BIND_1"/>
    <property type="match status" value="1"/>
</dbReference>
<dbReference type="Pfam" id="PF09369">
    <property type="entry name" value="MZB"/>
    <property type="match status" value="1"/>
</dbReference>
<organism evidence="6 7">
    <name type="scientific">Actinopolymorpha cephalotaxi</name>
    <dbReference type="NCBI Taxonomy" id="504797"/>
    <lineage>
        <taxon>Bacteria</taxon>
        <taxon>Bacillati</taxon>
        <taxon>Actinomycetota</taxon>
        <taxon>Actinomycetes</taxon>
        <taxon>Propionibacteriales</taxon>
        <taxon>Actinopolymorphaceae</taxon>
        <taxon>Actinopolymorpha</taxon>
    </lineage>
</organism>
<dbReference type="SMART" id="SM00487">
    <property type="entry name" value="DEXDc"/>
    <property type="match status" value="1"/>
</dbReference>
<dbReference type="CDD" id="cd17923">
    <property type="entry name" value="DEXHc_Hrq1-like"/>
    <property type="match status" value="1"/>
</dbReference>
<accession>A0A1I2SSQ8</accession>
<feature type="domain" description="Helicase C-terminal" evidence="4">
    <location>
        <begin position="918"/>
        <end position="1066"/>
    </location>
</feature>
<keyword evidence="2" id="KW-0067">ATP-binding</keyword>
<evidence type="ECO:0000313" key="8">
    <source>
        <dbReference type="Proteomes" id="UP000533017"/>
    </source>
</evidence>
<dbReference type="SUPFAM" id="SSF52540">
    <property type="entry name" value="P-loop containing nucleoside triphosphate hydrolases"/>
    <property type="match status" value="1"/>
</dbReference>
<dbReference type="Gene3D" id="3.40.50.300">
    <property type="entry name" value="P-loop containing nucleotide triphosphate hydrolases"/>
    <property type="match status" value="2"/>
</dbReference>
<keyword evidence="1" id="KW-0547">Nucleotide-binding</keyword>
<dbReference type="Proteomes" id="UP000199052">
    <property type="component" value="Unassembled WGS sequence"/>
</dbReference>
<dbReference type="PROSITE" id="PS51194">
    <property type="entry name" value="HELICASE_CTER"/>
    <property type="match status" value="1"/>
</dbReference>
<evidence type="ECO:0000313" key="5">
    <source>
        <dbReference type="EMBL" id="NYH84006.1"/>
    </source>
</evidence>
<dbReference type="PANTHER" id="PTHR47962:SF5">
    <property type="entry name" value="ATP-DEPENDENT HELICASE LHR-RELATED"/>
    <property type="match status" value="1"/>
</dbReference>
<dbReference type="InterPro" id="IPR014001">
    <property type="entry name" value="Helicase_ATP-bd"/>
</dbReference>
<dbReference type="STRING" id="504797.SAMN05421678_106257"/>
<dbReference type="EMBL" id="FOOI01000006">
    <property type="protein sequence ID" value="SFG53176.1"/>
    <property type="molecule type" value="Genomic_DNA"/>
</dbReference>
<feature type="domain" description="Helicase ATP-binding" evidence="3">
    <location>
        <begin position="101"/>
        <end position="293"/>
    </location>
</feature>
<dbReference type="EMBL" id="JACBZA010000001">
    <property type="protein sequence ID" value="NYH84006.1"/>
    <property type="molecule type" value="Genomic_DNA"/>
</dbReference>
<dbReference type="RefSeq" id="WP_092883467.1">
    <property type="nucleotide sequence ID" value="NZ_FOOI01000006.1"/>
</dbReference>
<evidence type="ECO:0000259" key="3">
    <source>
        <dbReference type="PROSITE" id="PS51192"/>
    </source>
</evidence>
<keyword evidence="8" id="KW-1185">Reference proteome</keyword>
<dbReference type="PANTHER" id="PTHR47962">
    <property type="entry name" value="ATP-DEPENDENT HELICASE LHR-RELATED-RELATED"/>
    <property type="match status" value="1"/>
</dbReference>
<keyword evidence="5" id="KW-0347">Helicase</keyword>
<dbReference type="InterPro" id="IPR018973">
    <property type="entry name" value="MZB"/>
</dbReference>
<dbReference type="InterPro" id="IPR011545">
    <property type="entry name" value="DEAD/DEAH_box_helicase_dom"/>
</dbReference>
<dbReference type="OrthoDB" id="3197455at2"/>
<reference evidence="6 7" key="1">
    <citation type="submission" date="2016-10" db="EMBL/GenBank/DDBJ databases">
        <authorList>
            <person name="de Groot N.N."/>
        </authorList>
    </citation>
    <scope>NUCLEOTIDE SEQUENCE [LARGE SCALE GENOMIC DNA]</scope>
    <source>
        <strain evidence="6 7">CPCC 202808</strain>
    </source>
</reference>
<dbReference type="InterPro" id="IPR027417">
    <property type="entry name" value="P-loop_NTPase"/>
</dbReference>
<dbReference type="GO" id="GO:0004386">
    <property type="term" value="F:helicase activity"/>
    <property type="evidence" value="ECO:0007669"/>
    <property type="project" value="UniProtKB-KW"/>
</dbReference>
<dbReference type="Pfam" id="PF00271">
    <property type="entry name" value="Helicase_C"/>
    <property type="match status" value="1"/>
</dbReference>
<evidence type="ECO:0000313" key="7">
    <source>
        <dbReference type="Proteomes" id="UP000199052"/>
    </source>
</evidence>
<evidence type="ECO:0000256" key="2">
    <source>
        <dbReference type="ARBA" id="ARBA00022840"/>
    </source>
</evidence>
<protein>
    <submittedName>
        <fullName evidence="5">ATP-dependent helicase YprA (DUF1998 family)</fullName>
    </submittedName>
</protein>
<dbReference type="InterPro" id="IPR052511">
    <property type="entry name" value="ATP-dep_Helicase"/>
</dbReference>